<name>A0A4Y2CMT3_ARAVE</name>
<proteinExistence type="predicted"/>
<gene>
    <name evidence="1" type="ORF">AVEN_55826_1</name>
</gene>
<reference evidence="1 2" key="1">
    <citation type="journal article" date="2019" name="Sci. Rep.">
        <title>Orb-weaving spider Araneus ventricosus genome elucidates the spidroin gene catalogue.</title>
        <authorList>
            <person name="Kono N."/>
            <person name="Nakamura H."/>
            <person name="Ohtoshi R."/>
            <person name="Moran D.A.P."/>
            <person name="Shinohara A."/>
            <person name="Yoshida Y."/>
            <person name="Fujiwara M."/>
            <person name="Mori M."/>
            <person name="Tomita M."/>
            <person name="Arakawa K."/>
        </authorList>
    </citation>
    <scope>NUCLEOTIDE SEQUENCE [LARGE SCALE GENOMIC DNA]</scope>
</reference>
<organism evidence="1 2">
    <name type="scientific">Araneus ventricosus</name>
    <name type="common">Orbweaver spider</name>
    <name type="synonym">Epeira ventricosa</name>
    <dbReference type="NCBI Taxonomy" id="182803"/>
    <lineage>
        <taxon>Eukaryota</taxon>
        <taxon>Metazoa</taxon>
        <taxon>Ecdysozoa</taxon>
        <taxon>Arthropoda</taxon>
        <taxon>Chelicerata</taxon>
        <taxon>Arachnida</taxon>
        <taxon>Araneae</taxon>
        <taxon>Araneomorphae</taxon>
        <taxon>Entelegynae</taxon>
        <taxon>Araneoidea</taxon>
        <taxon>Araneidae</taxon>
        <taxon>Araneus</taxon>
    </lineage>
</organism>
<protein>
    <submittedName>
        <fullName evidence="1">Uncharacterized protein</fullName>
    </submittedName>
</protein>
<keyword evidence="2" id="KW-1185">Reference proteome</keyword>
<comment type="caution">
    <text evidence="1">The sequence shown here is derived from an EMBL/GenBank/DDBJ whole genome shotgun (WGS) entry which is preliminary data.</text>
</comment>
<evidence type="ECO:0000313" key="1">
    <source>
        <dbReference type="EMBL" id="GBM05731.1"/>
    </source>
</evidence>
<sequence length="83" mass="9278">MRSSLVRRPPAGVMRKIGDGMPAQVSFSSSDRGSKLQGMSQNILNLAHSIRYCMKRVSSLKGQRNEIMRADSYARLRVLGGYF</sequence>
<dbReference type="Proteomes" id="UP000499080">
    <property type="component" value="Unassembled WGS sequence"/>
</dbReference>
<evidence type="ECO:0000313" key="2">
    <source>
        <dbReference type="Proteomes" id="UP000499080"/>
    </source>
</evidence>
<accession>A0A4Y2CMT3</accession>
<dbReference type="EMBL" id="BGPR01000218">
    <property type="protein sequence ID" value="GBM05731.1"/>
    <property type="molecule type" value="Genomic_DNA"/>
</dbReference>
<dbReference type="AlphaFoldDB" id="A0A4Y2CMT3"/>